<evidence type="ECO:0000313" key="2">
    <source>
        <dbReference type="Proteomes" id="UP000273154"/>
    </source>
</evidence>
<dbReference type="OrthoDB" id="3182846at2"/>
<name>A0A3G9JY50_9ACTN</name>
<dbReference type="KEGG" id="pcat:Pcatena_09450"/>
<dbReference type="Proteomes" id="UP000273154">
    <property type="component" value="Chromosome"/>
</dbReference>
<evidence type="ECO:0008006" key="3">
    <source>
        <dbReference type="Google" id="ProtNLM"/>
    </source>
</evidence>
<protein>
    <recommendedName>
        <fullName evidence="3">ATP-binding protein</fullName>
    </recommendedName>
</protein>
<evidence type="ECO:0000313" key="1">
    <source>
        <dbReference type="EMBL" id="BBH50358.1"/>
    </source>
</evidence>
<reference evidence="2" key="1">
    <citation type="submission" date="2018-11" db="EMBL/GenBank/DDBJ databases">
        <title>Comparative genomics of Parolsenella catena and Libanicoccus massiliensis: Reclassification of Libanicoccus massiliensis as Parolsenella massiliensis comb. nov.</title>
        <authorList>
            <person name="Sakamoto M."/>
            <person name="Ikeyama N."/>
            <person name="Murakami T."/>
            <person name="Mori H."/>
            <person name="Yuki M."/>
            <person name="Ohkuma M."/>
        </authorList>
    </citation>
    <scope>NUCLEOTIDE SEQUENCE [LARGE SCALE GENOMIC DNA]</scope>
    <source>
        <strain evidence="2">JCM 31932</strain>
    </source>
</reference>
<dbReference type="RefSeq" id="WP_126422121.1">
    <property type="nucleotide sequence ID" value="NZ_AP019367.1"/>
</dbReference>
<organism evidence="1 2">
    <name type="scientific">Parolsenella catena</name>
    <dbReference type="NCBI Taxonomy" id="2003188"/>
    <lineage>
        <taxon>Bacteria</taxon>
        <taxon>Bacillati</taxon>
        <taxon>Actinomycetota</taxon>
        <taxon>Coriobacteriia</taxon>
        <taxon>Coriobacteriales</taxon>
        <taxon>Atopobiaceae</taxon>
        <taxon>Parolsenella</taxon>
    </lineage>
</organism>
<accession>A0A3G9JY50</accession>
<keyword evidence="2" id="KW-1185">Reference proteome</keyword>
<sequence length="122" mass="13013">MSQNVSITVPADPEYARPVRMLAANLAVLAGLSVEDVEDARMVAEEGFVWCCATEPDAVAIEFKVGEGNVAISYAFGPSELAEDDQTSTYAELILSAVCDECSYDEATRTLRLTKSADVADA</sequence>
<dbReference type="GeneID" id="88849079"/>
<dbReference type="AlphaFoldDB" id="A0A3G9JY50"/>
<dbReference type="EMBL" id="AP019367">
    <property type="protein sequence ID" value="BBH50358.1"/>
    <property type="molecule type" value="Genomic_DNA"/>
</dbReference>
<gene>
    <name evidence="1" type="ORF">Pcatena_09450</name>
</gene>
<proteinExistence type="predicted"/>